<dbReference type="EMBL" id="WMBA01000040">
    <property type="protein sequence ID" value="MTD56873.1"/>
    <property type="molecule type" value="Genomic_DNA"/>
</dbReference>
<dbReference type="Pfam" id="PF19319">
    <property type="entry name" value="DUF5919"/>
    <property type="match status" value="1"/>
</dbReference>
<proteinExistence type="predicted"/>
<name>A0A6N7Z479_9PSEU</name>
<sequence>MRNERLRDALATAGVAADALAEELAVDPKTVERWITKGRVPYRKYRSHIAARLHTTENYLWPDALSREEAATVSQSELVTFFPHRNSIPTELWDRVITDATERVDVVVHAGLFLVERPNFVKLLVAKSRNGCSVRLTFGDPTSREVTRRSEEERLGKHTLAGRIRNALAFYRPLFEMAEPEIRFHRTTLYNSIFRFDDEMIVNTHVYGIQGAHAPAMHLRRLSSGSLFDTYVQSFEEVWRTSKPATLEEVNLDAN</sequence>
<keyword evidence="3" id="KW-1185">Reference proteome</keyword>
<dbReference type="AlphaFoldDB" id="A0A6N7Z479"/>
<evidence type="ECO:0000259" key="1">
    <source>
        <dbReference type="Pfam" id="PF19319"/>
    </source>
</evidence>
<dbReference type="Proteomes" id="UP000440096">
    <property type="component" value="Unassembled WGS sequence"/>
</dbReference>
<dbReference type="Gene3D" id="1.10.260.40">
    <property type="entry name" value="lambda repressor-like DNA-binding domains"/>
    <property type="match status" value="1"/>
</dbReference>
<dbReference type="InterPro" id="IPR045697">
    <property type="entry name" value="DUF5919"/>
</dbReference>
<gene>
    <name evidence="2" type="ORF">GKO32_23280</name>
</gene>
<dbReference type="RefSeq" id="WP_154759055.1">
    <property type="nucleotide sequence ID" value="NZ_WMBA01000040.1"/>
</dbReference>
<dbReference type="OrthoDB" id="8438314at2"/>
<evidence type="ECO:0000313" key="2">
    <source>
        <dbReference type="EMBL" id="MTD56873.1"/>
    </source>
</evidence>
<accession>A0A6N7Z479</accession>
<comment type="caution">
    <text evidence="2">The sequence shown here is derived from an EMBL/GenBank/DDBJ whole genome shotgun (WGS) entry which is preliminary data.</text>
</comment>
<evidence type="ECO:0000313" key="3">
    <source>
        <dbReference type="Proteomes" id="UP000440096"/>
    </source>
</evidence>
<feature type="domain" description="DUF5919" evidence="1">
    <location>
        <begin position="122"/>
        <end position="245"/>
    </location>
</feature>
<dbReference type="InterPro" id="IPR010982">
    <property type="entry name" value="Lambda_DNA-bd_dom_sf"/>
</dbReference>
<organism evidence="2 3">
    <name type="scientific">Amycolatopsis pithecellobii</name>
    <dbReference type="NCBI Taxonomy" id="664692"/>
    <lineage>
        <taxon>Bacteria</taxon>
        <taxon>Bacillati</taxon>
        <taxon>Actinomycetota</taxon>
        <taxon>Actinomycetes</taxon>
        <taxon>Pseudonocardiales</taxon>
        <taxon>Pseudonocardiaceae</taxon>
        <taxon>Amycolatopsis</taxon>
    </lineage>
</organism>
<reference evidence="2 3" key="1">
    <citation type="submission" date="2019-11" db="EMBL/GenBank/DDBJ databases">
        <title>Draft genome of Amycolatopsis RM579.</title>
        <authorList>
            <person name="Duangmal K."/>
            <person name="Mingma R."/>
        </authorList>
    </citation>
    <scope>NUCLEOTIDE SEQUENCE [LARGE SCALE GENOMIC DNA]</scope>
    <source>
        <strain evidence="2 3">RM579</strain>
    </source>
</reference>
<dbReference type="GO" id="GO:0003677">
    <property type="term" value="F:DNA binding"/>
    <property type="evidence" value="ECO:0007669"/>
    <property type="project" value="InterPro"/>
</dbReference>
<protein>
    <submittedName>
        <fullName evidence="2">XRE family transcriptional regulator</fullName>
    </submittedName>
</protein>